<accession>A0A5P8WFK1</accession>
<name>A0A5P8WFK1_9NOSO</name>
<dbReference type="KEGG" id="nsh:GXM_08835"/>
<protein>
    <submittedName>
        <fullName evidence="1">Uncharacterized protein</fullName>
    </submittedName>
</protein>
<dbReference type="EMBL" id="CP045227">
    <property type="protein sequence ID" value="QFS51341.1"/>
    <property type="molecule type" value="Genomic_DNA"/>
</dbReference>
<reference evidence="1 2" key="1">
    <citation type="submission" date="2019-10" db="EMBL/GenBank/DDBJ databases">
        <title>Genomic and transcriptomic insights into the perfect genentic adaptation of a filamentous nitrogen-fixing cyanobacterium to rice fields.</title>
        <authorList>
            <person name="Chen Z."/>
        </authorList>
    </citation>
    <scope>NUCLEOTIDE SEQUENCE [LARGE SCALE GENOMIC DNA]</scope>
    <source>
        <strain evidence="1">CCNUC1</strain>
    </source>
</reference>
<evidence type="ECO:0000313" key="2">
    <source>
        <dbReference type="Proteomes" id="UP000326678"/>
    </source>
</evidence>
<dbReference type="AlphaFoldDB" id="A0A5P8WFK1"/>
<dbReference type="Proteomes" id="UP000326678">
    <property type="component" value="Chromosome Gxm2"/>
</dbReference>
<proteinExistence type="predicted"/>
<keyword evidence="2" id="KW-1185">Reference proteome</keyword>
<gene>
    <name evidence="1" type="ORF">GXM_08835</name>
</gene>
<evidence type="ECO:0000313" key="1">
    <source>
        <dbReference type="EMBL" id="QFS51341.1"/>
    </source>
</evidence>
<organism evidence="1 2">
    <name type="scientific">Nostoc sphaeroides CCNUC1</name>
    <dbReference type="NCBI Taxonomy" id="2653204"/>
    <lineage>
        <taxon>Bacteria</taxon>
        <taxon>Bacillati</taxon>
        <taxon>Cyanobacteriota</taxon>
        <taxon>Cyanophyceae</taxon>
        <taxon>Nostocales</taxon>
        <taxon>Nostocaceae</taxon>
        <taxon>Nostoc</taxon>
    </lineage>
</organism>
<sequence>MIWWHRPQALVRRIKEPTHCVQPFQDSTPWIVGGAAKIE</sequence>